<dbReference type="InterPro" id="IPR051051">
    <property type="entry name" value="E3_ubiq-ligase_TRIM/RNF"/>
</dbReference>
<comment type="caution">
    <text evidence="6">The sequence shown here is derived from an EMBL/GenBank/DDBJ whole genome shotgun (WGS) entry which is preliminary data.</text>
</comment>
<dbReference type="AlphaFoldDB" id="A0A9D3RHG8"/>
<organism evidence="6 7">
    <name type="scientific">Anguilla anguilla</name>
    <name type="common">European freshwater eel</name>
    <name type="synonym">Muraena anguilla</name>
    <dbReference type="NCBI Taxonomy" id="7936"/>
    <lineage>
        <taxon>Eukaryota</taxon>
        <taxon>Metazoa</taxon>
        <taxon>Chordata</taxon>
        <taxon>Craniata</taxon>
        <taxon>Vertebrata</taxon>
        <taxon>Euteleostomi</taxon>
        <taxon>Actinopterygii</taxon>
        <taxon>Neopterygii</taxon>
        <taxon>Teleostei</taxon>
        <taxon>Anguilliformes</taxon>
        <taxon>Anguillidae</taxon>
        <taxon>Anguilla</taxon>
    </lineage>
</organism>
<evidence type="ECO:0000313" key="7">
    <source>
        <dbReference type="Proteomes" id="UP001044222"/>
    </source>
</evidence>
<keyword evidence="2" id="KW-0863">Zinc-finger</keyword>
<feature type="compositionally biased region" description="Polar residues" evidence="4">
    <location>
        <begin position="90"/>
        <end position="103"/>
    </location>
</feature>
<dbReference type="PANTHER" id="PTHR25465:SF14">
    <property type="entry name" value="E3 UBIQUITIN-PROTEIN LIGASE TRIM65"/>
    <property type="match status" value="1"/>
</dbReference>
<dbReference type="CDD" id="cd19802">
    <property type="entry name" value="Bbox1_TRIM8-like"/>
    <property type="match status" value="1"/>
</dbReference>
<feature type="compositionally biased region" description="Acidic residues" evidence="4">
    <location>
        <begin position="63"/>
        <end position="78"/>
    </location>
</feature>
<feature type="region of interest" description="Disordered" evidence="4">
    <location>
        <begin position="1"/>
        <end position="107"/>
    </location>
</feature>
<sequence>METEQGETQSPVSDAQSLHKNGQKQERITLDDLPRTPFLFKMSQSLDGEEDTTSEISHSLREEEAENVSEQETADEAADLVSKRVMRSDSPVSSVLSMQTDRSNPYDHPNLRTQPMESSVQVETHLHSQCRKRFGALSWSRGIPCDICCEGRTKAVKVCLTCSASYCESHVRDHYTVEALQRHKLEEITEDLDGRHCPQEEWKNLSVSMETEQGETQSPMADAQSLHKNGQKQEMMCEPTKGSWIKGLPIFITLGSVLAMTLLFIAFTPKGNYEFVP</sequence>
<name>A0A9D3RHG8_ANGAN</name>
<reference evidence="6" key="1">
    <citation type="submission" date="2021-01" db="EMBL/GenBank/DDBJ databases">
        <title>A chromosome-scale assembly of European eel, Anguilla anguilla.</title>
        <authorList>
            <person name="Henkel C."/>
            <person name="Jong-Raadsen S.A."/>
            <person name="Dufour S."/>
            <person name="Weltzien F.-A."/>
            <person name="Palstra A.P."/>
            <person name="Pelster B."/>
            <person name="Spaink H.P."/>
            <person name="Van Den Thillart G.E."/>
            <person name="Jansen H."/>
            <person name="Zahm M."/>
            <person name="Klopp C."/>
            <person name="Cedric C."/>
            <person name="Louis A."/>
            <person name="Berthelot C."/>
            <person name="Parey E."/>
            <person name="Roest Crollius H."/>
            <person name="Montfort J."/>
            <person name="Robinson-Rechavi M."/>
            <person name="Bucao C."/>
            <person name="Bouchez O."/>
            <person name="Gislard M."/>
            <person name="Lluch J."/>
            <person name="Milhes M."/>
            <person name="Lampietro C."/>
            <person name="Lopez Roques C."/>
            <person name="Donnadieu C."/>
            <person name="Braasch I."/>
            <person name="Desvignes T."/>
            <person name="Postlethwait J."/>
            <person name="Bobe J."/>
            <person name="Guiguen Y."/>
            <person name="Dirks R."/>
        </authorList>
    </citation>
    <scope>NUCLEOTIDE SEQUENCE</scope>
    <source>
        <strain evidence="6">Tag_6206</strain>
        <tissue evidence="6">Liver</tissue>
    </source>
</reference>
<feature type="transmembrane region" description="Helical" evidence="5">
    <location>
        <begin position="248"/>
        <end position="267"/>
    </location>
</feature>
<evidence type="ECO:0008006" key="8">
    <source>
        <dbReference type="Google" id="ProtNLM"/>
    </source>
</evidence>
<dbReference type="Proteomes" id="UP001044222">
    <property type="component" value="Unassembled WGS sequence"/>
</dbReference>
<keyword evidence="1" id="KW-0479">Metal-binding</keyword>
<protein>
    <recommendedName>
        <fullName evidence="8">B box-type domain-containing protein</fullName>
    </recommendedName>
</protein>
<feature type="compositionally biased region" description="Polar residues" evidence="4">
    <location>
        <begin position="1"/>
        <end position="20"/>
    </location>
</feature>
<dbReference type="Gene3D" id="4.10.830.40">
    <property type="match status" value="1"/>
</dbReference>
<feature type="compositionally biased region" description="Basic and acidic residues" evidence="4">
    <location>
        <begin position="23"/>
        <end position="34"/>
    </location>
</feature>
<evidence type="ECO:0000256" key="1">
    <source>
        <dbReference type="ARBA" id="ARBA00022723"/>
    </source>
</evidence>
<evidence type="ECO:0000256" key="3">
    <source>
        <dbReference type="ARBA" id="ARBA00022833"/>
    </source>
</evidence>
<keyword evidence="3" id="KW-0862">Zinc</keyword>
<keyword evidence="5" id="KW-1133">Transmembrane helix</keyword>
<dbReference type="GO" id="GO:0008270">
    <property type="term" value="F:zinc ion binding"/>
    <property type="evidence" value="ECO:0007669"/>
    <property type="project" value="UniProtKB-KW"/>
</dbReference>
<keyword evidence="7" id="KW-1185">Reference proteome</keyword>
<keyword evidence="5" id="KW-0812">Transmembrane</keyword>
<evidence type="ECO:0000256" key="4">
    <source>
        <dbReference type="SAM" id="MobiDB-lite"/>
    </source>
</evidence>
<gene>
    <name evidence="6" type="ORF">ANANG_G00318000</name>
</gene>
<proteinExistence type="predicted"/>
<evidence type="ECO:0000256" key="5">
    <source>
        <dbReference type="SAM" id="Phobius"/>
    </source>
</evidence>
<dbReference type="EMBL" id="JAFIRN010000182">
    <property type="protein sequence ID" value="KAG5830083.1"/>
    <property type="molecule type" value="Genomic_DNA"/>
</dbReference>
<dbReference type="PANTHER" id="PTHR25465">
    <property type="entry name" value="B-BOX DOMAIN CONTAINING"/>
    <property type="match status" value="1"/>
</dbReference>
<evidence type="ECO:0000256" key="2">
    <source>
        <dbReference type="ARBA" id="ARBA00022771"/>
    </source>
</evidence>
<accession>A0A9D3RHG8</accession>
<keyword evidence="5" id="KW-0472">Membrane</keyword>
<evidence type="ECO:0000313" key="6">
    <source>
        <dbReference type="EMBL" id="KAG5830083.1"/>
    </source>
</evidence>